<dbReference type="OrthoDB" id="7858104at2"/>
<sequence>MSEALHDLVDEILAAVFDGSGVDTPASVAAAAVAARLLSGGTSRPDLVRSISRLIVAVGVELRQREALRREAAERPQPAPTPKAPQAPFGRRWRVSPLLDHLLSSQPDPTANLMGDPAPGRSALDQRHGGFQ</sequence>
<evidence type="ECO:0000313" key="3">
    <source>
        <dbReference type="Proteomes" id="UP000219331"/>
    </source>
</evidence>
<reference evidence="2 3" key="1">
    <citation type="submission" date="2017-08" db="EMBL/GenBank/DDBJ databases">
        <authorList>
            <person name="de Groot N.N."/>
        </authorList>
    </citation>
    <scope>NUCLEOTIDE SEQUENCE [LARGE SCALE GENOMIC DNA]</scope>
    <source>
        <strain evidence="2 3">USBA 352</strain>
    </source>
</reference>
<dbReference type="Proteomes" id="UP000219331">
    <property type="component" value="Unassembled WGS sequence"/>
</dbReference>
<dbReference type="AlphaFoldDB" id="A0A285TP76"/>
<proteinExistence type="predicted"/>
<name>A0A285TP76_9HYPH</name>
<gene>
    <name evidence="2" type="ORF">SAMN05421512_113220</name>
</gene>
<organism evidence="2 3">
    <name type="scientific">Stappia indica</name>
    <dbReference type="NCBI Taxonomy" id="538381"/>
    <lineage>
        <taxon>Bacteria</taxon>
        <taxon>Pseudomonadati</taxon>
        <taxon>Pseudomonadota</taxon>
        <taxon>Alphaproteobacteria</taxon>
        <taxon>Hyphomicrobiales</taxon>
        <taxon>Stappiaceae</taxon>
        <taxon>Stappia</taxon>
    </lineage>
</organism>
<evidence type="ECO:0000313" key="2">
    <source>
        <dbReference type="EMBL" id="SOC24455.1"/>
    </source>
</evidence>
<accession>A0A285TP76</accession>
<protein>
    <submittedName>
        <fullName evidence="2">Uncharacterized protein</fullName>
    </submittedName>
</protein>
<keyword evidence="3" id="KW-1185">Reference proteome</keyword>
<evidence type="ECO:0000256" key="1">
    <source>
        <dbReference type="SAM" id="MobiDB-lite"/>
    </source>
</evidence>
<dbReference type="EMBL" id="OBML01000013">
    <property type="protein sequence ID" value="SOC24455.1"/>
    <property type="molecule type" value="Genomic_DNA"/>
</dbReference>
<dbReference type="RefSeq" id="WP_097176394.1">
    <property type="nucleotide sequence ID" value="NZ_OBML01000013.1"/>
</dbReference>
<feature type="region of interest" description="Disordered" evidence="1">
    <location>
        <begin position="69"/>
        <end position="132"/>
    </location>
</feature>